<evidence type="ECO:0000313" key="2">
    <source>
        <dbReference type="Proteomes" id="UP000249396"/>
    </source>
</evidence>
<organism evidence="1 2">
    <name type="scientific">Candidatus Methylumidiphilus alinenensis</name>
    <dbReference type="NCBI Taxonomy" id="2202197"/>
    <lineage>
        <taxon>Bacteria</taxon>
        <taxon>Pseudomonadati</taxon>
        <taxon>Pseudomonadota</taxon>
        <taxon>Gammaproteobacteria</taxon>
        <taxon>Methylococcales</taxon>
        <taxon>Candidatus Methylumidiphilus</taxon>
    </lineage>
</organism>
<comment type="caution">
    <text evidence="1">The sequence shown here is derived from an EMBL/GenBank/DDBJ whole genome shotgun (WGS) entry which is preliminary data.</text>
</comment>
<reference evidence="1 2" key="1">
    <citation type="journal article" date="2018" name="Aquat. Microb. Ecol.">
        <title>Gammaproteobacterial methanotrophs dominate.</title>
        <authorList>
            <person name="Rissanen A.J."/>
            <person name="Saarenheimo J."/>
            <person name="Tiirola M."/>
            <person name="Peura S."/>
            <person name="Aalto S.L."/>
            <person name="Karvinen A."/>
            <person name="Nykanen H."/>
        </authorList>
    </citation>
    <scope>NUCLEOTIDE SEQUENCE [LARGE SCALE GENOMIC DNA]</scope>
    <source>
        <strain evidence="1">AMbin10</strain>
    </source>
</reference>
<protein>
    <submittedName>
        <fullName evidence="1">Uncharacterized protein</fullName>
    </submittedName>
</protein>
<accession>A0A2W4T4V1</accession>
<gene>
    <name evidence="1" type="ORF">DM484_10820</name>
</gene>
<evidence type="ECO:0000313" key="1">
    <source>
        <dbReference type="EMBL" id="PZN79784.1"/>
    </source>
</evidence>
<name>A0A2W4T4V1_9GAMM</name>
<dbReference type="AlphaFoldDB" id="A0A2W4T4V1"/>
<proteinExistence type="predicted"/>
<dbReference type="Proteomes" id="UP000249396">
    <property type="component" value="Unassembled WGS sequence"/>
</dbReference>
<dbReference type="EMBL" id="QJPH01000292">
    <property type="protein sequence ID" value="PZN79784.1"/>
    <property type="molecule type" value="Genomic_DNA"/>
</dbReference>
<sequence length="103" mass="11073">MNAKTQDSDIQAKSESWQHSTDRLEWIIVVQGALAESLSDLAGTICILADSAEEKSELMPGALKLCVRVLLDACEKSLKVEERLKGLLPPDAIAALKAQAEPG</sequence>